<dbReference type="Proteomes" id="UP001157017">
    <property type="component" value="Unassembled WGS sequence"/>
</dbReference>
<keyword evidence="2" id="KW-1185">Reference proteome</keyword>
<proteinExistence type="predicted"/>
<reference evidence="2" key="1">
    <citation type="journal article" date="2019" name="Int. J. Syst. Evol. Microbiol.">
        <title>The Global Catalogue of Microorganisms (GCM) 10K type strain sequencing project: providing services to taxonomists for standard genome sequencing and annotation.</title>
        <authorList>
            <consortium name="The Broad Institute Genomics Platform"/>
            <consortium name="The Broad Institute Genome Sequencing Center for Infectious Disease"/>
            <person name="Wu L."/>
            <person name="Ma J."/>
        </authorList>
    </citation>
    <scope>NUCLEOTIDE SEQUENCE [LARGE SCALE GENOMIC DNA]</scope>
    <source>
        <strain evidence="2">NBRC 108730</strain>
    </source>
</reference>
<evidence type="ECO:0000313" key="1">
    <source>
        <dbReference type="EMBL" id="GMA87793.1"/>
    </source>
</evidence>
<protein>
    <submittedName>
        <fullName evidence="1">Uncharacterized protein</fullName>
    </submittedName>
</protein>
<organism evidence="1 2">
    <name type="scientific">Angustibacter aerolatus</name>
    <dbReference type="NCBI Taxonomy" id="1162965"/>
    <lineage>
        <taxon>Bacteria</taxon>
        <taxon>Bacillati</taxon>
        <taxon>Actinomycetota</taxon>
        <taxon>Actinomycetes</taxon>
        <taxon>Kineosporiales</taxon>
        <taxon>Kineosporiaceae</taxon>
    </lineage>
</organism>
<name>A0ABQ6JHV8_9ACTN</name>
<accession>A0ABQ6JHV8</accession>
<evidence type="ECO:0000313" key="2">
    <source>
        <dbReference type="Proteomes" id="UP001157017"/>
    </source>
</evidence>
<dbReference type="EMBL" id="BSUZ01000001">
    <property type="protein sequence ID" value="GMA87793.1"/>
    <property type="molecule type" value="Genomic_DNA"/>
</dbReference>
<comment type="caution">
    <text evidence="1">The sequence shown here is derived from an EMBL/GenBank/DDBJ whole genome shotgun (WGS) entry which is preliminary data.</text>
</comment>
<sequence>MLVLRRPVAVREVHVAQPVAEGVGHVEQVAAGGRRVRQVERDVPVVVLGGVPPGQVGEDLAAAGAPGVHVLDGEVDAGALLELADAVDERPRVLALPAERRVHHHGAGAHGLRDLARALELGQGSVPHTRWVSSSVGAWMATTGRPCCCESALRASGLWLTGSVQTMISMPS</sequence>
<gene>
    <name evidence="1" type="ORF">GCM10025868_30430</name>
</gene>